<keyword evidence="5" id="KW-0676">Redox-active center</keyword>
<dbReference type="Proteomes" id="UP000609879">
    <property type="component" value="Unassembled WGS sequence"/>
</dbReference>
<keyword evidence="2" id="KW-0813">Transport</keyword>
<name>A0ABQ3XZH6_9ACTN</name>
<evidence type="ECO:0000256" key="5">
    <source>
        <dbReference type="ARBA" id="ARBA00023284"/>
    </source>
</evidence>
<comment type="similarity">
    <text evidence="1 7">Belongs to the thioredoxin family.</text>
</comment>
<organism evidence="9 10">
    <name type="scientific">Paractinoplanes deccanensis</name>
    <dbReference type="NCBI Taxonomy" id="113561"/>
    <lineage>
        <taxon>Bacteria</taxon>
        <taxon>Bacillati</taxon>
        <taxon>Actinomycetota</taxon>
        <taxon>Actinomycetes</taxon>
        <taxon>Micromonosporales</taxon>
        <taxon>Micromonosporaceae</taxon>
        <taxon>Paractinoplanes</taxon>
    </lineage>
</organism>
<evidence type="ECO:0000256" key="4">
    <source>
        <dbReference type="ARBA" id="ARBA00023157"/>
    </source>
</evidence>
<dbReference type="InterPro" id="IPR036249">
    <property type="entry name" value="Thioredoxin-like_sf"/>
</dbReference>
<evidence type="ECO:0000256" key="2">
    <source>
        <dbReference type="ARBA" id="ARBA00022448"/>
    </source>
</evidence>
<comment type="caution">
    <text evidence="9">The sequence shown here is derived from an EMBL/GenBank/DDBJ whole genome shotgun (WGS) entry which is preliminary data.</text>
</comment>
<evidence type="ECO:0000256" key="6">
    <source>
        <dbReference type="NCBIfam" id="TIGR01068"/>
    </source>
</evidence>
<dbReference type="InterPro" id="IPR005746">
    <property type="entry name" value="Thioredoxin"/>
</dbReference>
<dbReference type="PIRSF" id="PIRSF000077">
    <property type="entry name" value="Thioredoxin"/>
    <property type="match status" value="1"/>
</dbReference>
<evidence type="ECO:0000256" key="3">
    <source>
        <dbReference type="ARBA" id="ARBA00022982"/>
    </source>
</evidence>
<proteinExistence type="inferred from homology"/>
<keyword evidence="3" id="KW-0249">Electron transport</keyword>
<protein>
    <recommendedName>
        <fullName evidence="6 7">Thioredoxin</fullName>
    </recommendedName>
</protein>
<evidence type="ECO:0000256" key="1">
    <source>
        <dbReference type="ARBA" id="ARBA00008987"/>
    </source>
</evidence>
<gene>
    <name evidence="9" type="ORF">Ade02nite_17920</name>
</gene>
<reference evidence="9 10" key="1">
    <citation type="submission" date="2021-01" db="EMBL/GenBank/DDBJ databases">
        <title>Whole genome shotgun sequence of Actinoplanes deccanensis NBRC 13994.</title>
        <authorList>
            <person name="Komaki H."/>
            <person name="Tamura T."/>
        </authorList>
    </citation>
    <scope>NUCLEOTIDE SEQUENCE [LARGE SCALE GENOMIC DNA]</scope>
    <source>
        <strain evidence="9 10">NBRC 13994</strain>
    </source>
</reference>
<dbReference type="Pfam" id="PF00085">
    <property type="entry name" value="Thioredoxin"/>
    <property type="match status" value="1"/>
</dbReference>
<dbReference type="PANTHER" id="PTHR45663">
    <property type="entry name" value="GEO12009P1"/>
    <property type="match status" value="1"/>
</dbReference>
<dbReference type="SUPFAM" id="SSF52833">
    <property type="entry name" value="Thioredoxin-like"/>
    <property type="match status" value="1"/>
</dbReference>
<evidence type="ECO:0000313" key="9">
    <source>
        <dbReference type="EMBL" id="GID73151.1"/>
    </source>
</evidence>
<dbReference type="PANTHER" id="PTHR45663:SF40">
    <property type="entry name" value="THIOREDOXIN 2"/>
    <property type="match status" value="1"/>
</dbReference>
<evidence type="ECO:0000259" key="8">
    <source>
        <dbReference type="PROSITE" id="PS51352"/>
    </source>
</evidence>
<dbReference type="EMBL" id="BOMI01000030">
    <property type="protein sequence ID" value="GID73151.1"/>
    <property type="molecule type" value="Genomic_DNA"/>
</dbReference>
<sequence length="114" mass="12506">MNLTKESFQQTVTGDGIVLVDWWAEWCAPCRSFAPVFERASEQHPDMVFAKVDTEAEERLSAIAGISSIPTLMVFRDGVMVYSEPGALPAASLEKVITAVEELDMDEVRAKLGA</sequence>
<feature type="domain" description="Thioredoxin" evidence="8">
    <location>
        <begin position="1"/>
        <end position="102"/>
    </location>
</feature>
<accession>A0ABQ3XZH6</accession>
<dbReference type="CDD" id="cd02947">
    <property type="entry name" value="TRX_family"/>
    <property type="match status" value="1"/>
</dbReference>
<dbReference type="Gene3D" id="3.40.30.10">
    <property type="entry name" value="Glutaredoxin"/>
    <property type="match status" value="1"/>
</dbReference>
<keyword evidence="4" id="KW-1015">Disulfide bond</keyword>
<dbReference type="PROSITE" id="PS51352">
    <property type="entry name" value="THIOREDOXIN_2"/>
    <property type="match status" value="1"/>
</dbReference>
<evidence type="ECO:0000313" key="10">
    <source>
        <dbReference type="Proteomes" id="UP000609879"/>
    </source>
</evidence>
<dbReference type="NCBIfam" id="TIGR01068">
    <property type="entry name" value="thioredoxin"/>
    <property type="match status" value="1"/>
</dbReference>
<evidence type="ECO:0000256" key="7">
    <source>
        <dbReference type="PIRNR" id="PIRNR000077"/>
    </source>
</evidence>
<dbReference type="InterPro" id="IPR013766">
    <property type="entry name" value="Thioredoxin_domain"/>
</dbReference>
<dbReference type="PRINTS" id="PR00421">
    <property type="entry name" value="THIOREDOXIN"/>
</dbReference>
<keyword evidence="10" id="KW-1185">Reference proteome</keyword>